<keyword evidence="2" id="KW-1185">Reference proteome</keyword>
<name>A0A5B7HCJ2_PORTR</name>
<organism evidence="1 2">
    <name type="scientific">Portunus trituberculatus</name>
    <name type="common">Swimming crab</name>
    <name type="synonym">Neptunus trituberculatus</name>
    <dbReference type="NCBI Taxonomy" id="210409"/>
    <lineage>
        <taxon>Eukaryota</taxon>
        <taxon>Metazoa</taxon>
        <taxon>Ecdysozoa</taxon>
        <taxon>Arthropoda</taxon>
        <taxon>Crustacea</taxon>
        <taxon>Multicrustacea</taxon>
        <taxon>Malacostraca</taxon>
        <taxon>Eumalacostraca</taxon>
        <taxon>Eucarida</taxon>
        <taxon>Decapoda</taxon>
        <taxon>Pleocyemata</taxon>
        <taxon>Brachyura</taxon>
        <taxon>Eubrachyura</taxon>
        <taxon>Portunoidea</taxon>
        <taxon>Portunidae</taxon>
        <taxon>Portuninae</taxon>
        <taxon>Portunus</taxon>
    </lineage>
</organism>
<evidence type="ECO:0000313" key="1">
    <source>
        <dbReference type="EMBL" id="MPC67315.1"/>
    </source>
</evidence>
<dbReference type="EMBL" id="VSRR010026071">
    <property type="protein sequence ID" value="MPC67315.1"/>
    <property type="molecule type" value="Genomic_DNA"/>
</dbReference>
<comment type="caution">
    <text evidence="1">The sequence shown here is derived from an EMBL/GenBank/DDBJ whole genome shotgun (WGS) entry which is preliminary data.</text>
</comment>
<evidence type="ECO:0000313" key="2">
    <source>
        <dbReference type="Proteomes" id="UP000324222"/>
    </source>
</evidence>
<sequence>MTADLIATYLSAFGRMARRL</sequence>
<dbReference type="AlphaFoldDB" id="A0A5B7HCJ2"/>
<accession>A0A5B7HCJ2</accession>
<dbReference type="Proteomes" id="UP000324222">
    <property type="component" value="Unassembled WGS sequence"/>
</dbReference>
<proteinExistence type="predicted"/>
<gene>
    <name evidence="1" type="ORF">E2C01_061488</name>
</gene>
<reference evidence="1 2" key="1">
    <citation type="submission" date="2019-05" db="EMBL/GenBank/DDBJ databases">
        <title>Another draft genome of Portunus trituberculatus and its Hox gene families provides insights of decapod evolution.</title>
        <authorList>
            <person name="Jeong J.-H."/>
            <person name="Song I."/>
            <person name="Kim S."/>
            <person name="Choi T."/>
            <person name="Kim D."/>
            <person name="Ryu S."/>
            <person name="Kim W."/>
        </authorList>
    </citation>
    <scope>NUCLEOTIDE SEQUENCE [LARGE SCALE GENOMIC DNA]</scope>
    <source>
        <tissue evidence="1">Muscle</tissue>
    </source>
</reference>
<protein>
    <submittedName>
        <fullName evidence="1">Uncharacterized protein</fullName>
    </submittedName>
</protein>